<dbReference type="EMBL" id="GEDC01023911">
    <property type="protein sequence ID" value="JAS13387.1"/>
    <property type="molecule type" value="Transcribed_RNA"/>
</dbReference>
<protein>
    <submittedName>
        <fullName evidence="2">Uncharacterized protein</fullName>
    </submittedName>
</protein>
<reference evidence="2" key="1">
    <citation type="submission" date="2015-12" db="EMBL/GenBank/DDBJ databases">
        <title>De novo transcriptome assembly of four potential Pierce s Disease insect vectors from Arizona vineyards.</title>
        <authorList>
            <person name="Tassone E.E."/>
        </authorList>
    </citation>
    <scope>NUCLEOTIDE SEQUENCE</scope>
</reference>
<feature type="region of interest" description="Disordered" evidence="1">
    <location>
        <begin position="1"/>
        <end position="107"/>
    </location>
</feature>
<sequence>MSDKNPADFRDPDNLTVSEIDRYVDYRSESDDFSSNDSYRPSGSESSDGDLENSTVTTPYNVSSCPSDSDTPGPSGLSSTVSTSPALPTVNITQPPLSSTKTGAKSS</sequence>
<feature type="compositionally biased region" description="Basic and acidic residues" evidence="1">
    <location>
        <begin position="1"/>
        <end position="30"/>
    </location>
</feature>
<proteinExistence type="predicted"/>
<dbReference type="AlphaFoldDB" id="A0A1B6CIY1"/>
<accession>A0A1B6CIY1</accession>
<evidence type="ECO:0000313" key="2">
    <source>
        <dbReference type="EMBL" id="JAS13387.1"/>
    </source>
</evidence>
<gene>
    <name evidence="2" type="ORF">g.35152</name>
</gene>
<organism evidence="2">
    <name type="scientific">Clastoptera arizonana</name>
    <name type="common">Arizona spittle bug</name>
    <dbReference type="NCBI Taxonomy" id="38151"/>
    <lineage>
        <taxon>Eukaryota</taxon>
        <taxon>Metazoa</taxon>
        <taxon>Ecdysozoa</taxon>
        <taxon>Arthropoda</taxon>
        <taxon>Hexapoda</taxon>
        <taxon>Insecta</taxon>
        <taxon>Pterygota</taxon>
        <taxon>Neoptera</taxon>
        <taxon>Paraneoptera</taxon>
        <taxon>Hemiptera</taxon>
        <taxon>Auchenorrhyncha</taxon>
        <taxon>Cercopoidea</taxon>
        <taxon>Clastopteridae</taxon>
        <taxon>Clastoptera</taxon>
    </lineage>
</organism>
<feature type="compositionally biased region" description="Polar residues" evidence="1">
    <location>
        <begin position="33"/>
        <end position="107"/>
    </location>
</feature>
<name>A0A1B6CIY1_9HEMI</name>
<evidence type="ECO:0000256" key="1">
    <source>
        <dbReference type="SAM" id="MobiDB-lite"/>
    </source>
</evidence>